<keyword evidence="2 5" id="KW-0812">Transmembrane</keyword>
<dbReference type="Proteomes" id="UP000005237">
    <property type="component" value="Unassembled WGS sequence"/>
</dbReference>
<dbReference type="InterPro" id="IPR017452">
    <property type="entry name" value="GPCR_Rhodpsn_7TM"/>
</dbReference>
<evidence type="ECO:0000256" key="2">
    <source>
        <dbReference type="ARBA" id="ARBA00022692"/>
    </source>
</evidence>
<accession>A0A8R1DFP3</accession>
<feature type="transmembrane region" description="Helical" evidence="5">
    <location>
        <begin position="36"/>
        <end position="53"/>
    </location>
</feature>
<keyword evidence="3 5" id="KW-1133">Transmembrane helix</keyword>
<keyword evidence="8" id="KW-1185">Reference proteome</keyword>
<evidence type="ECO:0000313" key="8">
    <source>
        <dbReference type="Proteomes" id="UP000005237"/>
    </source>
</evidence>
<evidence type="ECO:0000256" key="5">
    <source>
        <dbReference type="SAM" id="Phobius"/>
    </source>
</evidence>
<feature type="transmembrane region" description="Helical" evidence="5">
    <location>
        <begin position="170"/>
        <end position="193"/>
    </location>
</feature>
<organism evidence="7 8">
    <name type="scientific">Caenorhabditis japonica</name>
    <dbReference type="NCBI Taxonomy" id="281687"/>
    <lineage>
        <taxon>Eukaryota</taxon>
        <taxon>Metazoa</taxon>
        <taxon>Ecdysozoa</taxon>
        <taxon>Nematoda</taxon>
        <taxon>Chromadorea</taxon>
        <taxon>Rhabditida</taxon>
        <taxon>Rhabditina</taxon>
        <taxon>Rhabditomorpha</taxon>
        <taxon>Rhabditoidea</taxon>
        <taxon>Rhabditidae</taxon>
        <taxon>Peloderinae</taxon>
        <taxon>Caenorhabditis</taxon>
    </lineage>
</organism>
<dbReference type="GO" id="GO:0016020">
    <property type="term" value="C:membrane"/>
    <property type="evidence" value="ECO:0007669"/>
    <property type="project" value="UniProtKB-SubCell"/>
</dbReference>
<dbReference type="GO" id="GO:0004930">
    <property type="term" value="F:G protein-coupled receptor activity"/>
    <property type="evidence" value="ECO:0007669"/>
    <property type="project" value="InterPro"/>
</dbReference>
<evidence type="ECO:0000256" key="4">
    <source>
        <dbReference type="ARBA" id="ARBA00023136"/>
    </source>
</evidence>
<feature type="transmembrane region" description="Helical" evidence="5">
    <location>
        <begin position="87"/>
        <end position="109"/>
    </location>
</feature>
<evidence type="ECO:0000256" key="1">
    <source>
        <dbReference type="ARBA" id="ARBA00004370"/>
    </source>
</evidence>
<dbReference type="AlphaFoldDB" id="A0A8R1DFP3"/>
<reference evidence="8" key="1">
    <citation type="submission" date="2010-08" db="EMBL/GenBank/DDBJ databases">
        <authorList>
            <consortium name="Caenorhabditis japonica Sequencing Consortium"/>
            <person name="Wilson R.K."/>
        </authorList>
    </citation>
    <scope>NUCLEOTIDE SEQUENCE [LARGE SCALE GENOMIC DNA]</scope>
    <source>
        <strain evidence="8">DF5081</strain>
    </source>
</reference>
<dbReference type="PANTHER" id="PTHR47323:SF3">
    <property type="entry name" value="G-PROTEIN COUPLED RECEPTORS FAMILY 1 PROFILE DOMAIN-CONTAINING PROTEIN"/>
    <property type="match status" value="1"/>
</dbReference>
<dbReference type="Pfam" id="PF00001">
    <property type="entry name" value="7tm_1"/>
    <property type="match status" value="1"/>
</dbReference>
<name>A0A8R1DFP3_CAEJA</name>
<dbReference type="InterPro" id="IPR053352">
    <property type="entry name" value="FMRFamide_rcpt"/>
</dbReference>
<feature type="domain" description="G-protein coupled receptors family 1 profile" evidence="6">
    <location>
        <begin position="1"/>
        <end position="190"/>
    </location>
</feature>
<dbReference type="EnsemblMetazoa" id="CJA01450.1">
    <property type="protein sequence ID" value="CJA01450.1"/>
    <property type="gene ID" value="WBGene00120654"/>
</dbReference>
<comment type="subcellular location">
    <subcellularLocation>
        <location evidence="1">Membrane</location>
    </subcellularLocation>
</comment>
<dbReference type="Gene3D" id="1.20.1070.10">
    <property type="entry name" value="Rhodopsin 7-helix transmembrane proteins"/>
    <property type="match status" value="1"/>
</dbReference>
<evidence type="ECO:0000313" key="7">
    <source>
        <dbReference type="EnsemblMetazoa" id="CJA01450.1"/>
    </source>
</evidence>
<proteinExistence type="predicted"/>
<feature type="transmembrane region" description="Helical" evidence="5">
    <location>
        <begin position="130"/>
        <end position="150"/>
    </location>
</feature>
<protein>
    <submittedName>
        <fullName evidence="7">G_PROTEIN_RECEP_F1_2 domain-containing protein</fullName>
    </submittedName>
</protein>
<dbReference type="SUPFAM" id="SSF81321">
    <property type="entry name" value="Family A G protein-coupled receptor-like"/>
    <property type="match status" value="1"/>
</dbReference>
<keyword evidence="4 5" id="KW-0472">Membrane</keyword>
<dbReference type="InterPro" id="IPR000276">
    <property type="entry name" value="GPCR_Rhodpsn"/>
</dbReference>
<reference evidence="7" key="2">
    <citation type="submission" date="2022-06" db="UniProtKB">
        <authorList>
            <consortium name="EnsemblMetazoa"/>
        </authorList>
    </citation>
    <scope>IDENTIFICATION</scope>
    <source>
        <strain evidence="7">DF5081</strain>
    </source>
</reference>
<dbReference type="CDD" id="cd14978">
    <property type="entry name" value="7tmA_FMRFamide_R-like"/>
    <property type="match status" value="1"/>
</dbReference>
<evidence type="ECO:0000256" key="3">
    <source>
        <dbReference type="ARBA" id="ARBA00022989"/>
    </source>
</evidence>
<dbReference type="PANTHER" id="PTHR47323">
    <property type="entry name" value="FMRFAMIDE PEPTIDE RECEPTOR FAMILY-RELATED"/>
    <property type="match status" value="1"/>
</dbReference>
<dbReference type="PROSITE" id="PS00237">
    <property type="entry name" value="G_PROTEIN_RECEP_F1_1"/>
    <property type="match status" value="1"/>
</dbReference>
<dbReference type="PROSITE" id="PS50262">
    <property type="entry name" value="G_PROTEIN_RECEP_F1_2"/>
    <property type="match status" value="1"/>
</dbReference>
<sequence length="243" mass="27998">MISQYIIVLIAVERWFAVCRPLQVQVWCTLKNTIKAMGFIIAFAVIFNAPRFLEFSADLSTGTVKMGLSHSANNRWYFVLYYGIRSIIFDTLIPFVVISVINIQVIKQLKKSNEERKMLTTQQQKDKKTTTMLLVMVILYAICHMFNTSLKFVNLVFKTYAQFQFTLIRILHHVSNVLLVTYSMSTFFIYLIFSVKYRQVIASMVSCRKLDSFTFVSRGHSNSKLRLAVGKMSSGSYTAIKVL</sequence>
<evidence type="ECO:0000259" key="6">
    <source>
        <dbReference type="PROSITE" id="PS50262"/>
    </source>
</evidence>